<evidence type="ECO:0000259" key="1">
    <source>
        <dbReference type="PROSITE" id="PS50206"/>
    </source>
</evidence>
<proteinExistence type="predicted"/>
<dbReference type="OrthoDB" id="8300214at2759"/>
<dbReference type="PROSITE" id="PS50206">
    <property type="entry name" value="RHODANESE_3"/>
    <property type="match status" value="1"/>
</dbReference>
<evidence type="ECO:0000313" key="2">
    <source>
        <dbReference type="EMBL" id="KIP10599.1"/>
    </source>
</evidence>
<dbReference type="Gene3D" id="3.40.250.10">
    <property type="entry name" value="Rhodanese-like domain"/>
    <property type="match status" value="1"/>
</dbReference>
<dbReference type="InterPro" id="IPR001763">
    <property type="entry name" value="Rhodanese-like_dom"/>
</dbReference>
<accession>A0A0C3NYS0</accession>
<dbReference type="EMBL" id="KN840453">
    <property type="protein sequence ID" value="KIP10599.1"/>
    <property type="molecule type" value="Genomic_DNA"/>
</dbReference>
<dbReference type="Proteomes" id="UP000053257">
    <property type="component" value="Unassembled WGS sequence"/>
</dbReference>
<name>A0A0C3NYS0_PHLG1</name>
<gene>
    <name evidence="2" type="ORF">PHLGIDRAFT_101017</name>
</gene>
<dbReference type="InterPro" id="IPR036873">
    <property type="entry name" value="Rhodanese-like_dom_sf"/>
</dbReference>
<evidence type="ECO:0000313" key="3">
    <source>
        <dbReference type="Proteomes" id="UP000053257"/>
    </source>
</evidence>
<sequence length="111" mass="12072">MTKQAGVDFLIVDLRRIDWENACVRTSINLPAQSLYQSLPALLPVLSKVPLVIFYCQSCSTISRGARGASQYQDALDAAGITTSHGRILTGGIKGWIADYGEDETLTVKLK</sequence>
<dbReference type="AlphaFoldDB" id="A0A0C3NYS0"/>
<dbReference type="SUPFAM" id="SSF52821">
    <property type="entry name" value="Rhodanese/Cell cycle control phosphatase"/>
    <property type="match status" value="1"/>
</dbReference>
<keyword evidence="3" id="KW-1185">Reference proteome</keyword>
<feature type="domain" description="Rhodanese" evidence="1">
    <location>
        <begin position="5"/>
        <end position="105"/>
    </location>
</feature>
<organism evidence="2 3">
    <name type="scientific">Phlebiopsis gigantea (strain 11061_1 CR5-6)</name>
    <name type="common">White-rot fungus</name>
    <name type="synonym">Peniophora gigantea</name>
    <dbReference type="NCBI Taxonomy" id="745531"/>
    <lineage>
        <taxon>Eukaryota</taxon>
        <taxon>Fungi</taxon>
        <taxon>Dikarya</taxon>
        <taxon>Basidiomycota</taxon>
        <taxon>Agaricomycotina</taxon>
        <taxon>Agaricomycetes</taxon>
        <taxon>Polyporales</taxon>
        <taxon>Phanerochaetaceae</taxon>
        <taxon>Phlebiopsis</taxon>
    </lineage>
</organism>
<reference evidence="2 3" key="1">
    <citation type="journal article" date="2014" name="PLoS Genet.">
        <title>Analysis of the Phlebiopsis gigantea genome, transcriptome and secretome provides insight into its pioneer colonization strategies of wood.</title>
        <authorList>
            <person name="Hori C."/>
            <person name="Ishida T."/>
            <person name="Igarashi K."/>
            <person name="Samejima M."/>
            <person name="Suzuki H."/>
            <person name="Master E."/>
            <person name="Ferreira P."/>
            <person name="Ruiz-Duenas F.J."/>
            <person name="Held B."/>
            <person name="Canessa P."/>
            <person name="Larrondo L.F."/>
            <person name="Schmoll M."/>
            <person name="Druzhinina I.S."/>
            <person name="Kubicek C.P."/>
            <person name="Gaskell J.A."/>
            <person name="Kersten P."/>
            <person name="St John F."/>
            <person name="Glasner J."/>
            <person name="Sabat G."/>
            <person name="Splinter BonDurant S."/>
            <person name="Syed K."/>
            <person name="Yadav J."/>
            <person name="Mgbeahuruike A.C."/>
            <person name="Kovalchuk A."/>
            <person name="Asiegbu F.O."/>
            <person name="Lackner G."/>
            <person name="Hoffmeister D."/>
            <person name="Rencoret J."/>
            <person name="Gutierrez A."/>
            <person name="Sun H."/>
            <person name="Lindquist E."/>
            <person name="Barry K."/>
            <person name="Riley R."/>
            <person name="Grigoriev I.V."/>
            <person name="Henrissat B."/>
            <person name="Kues U."/>
            <person name="Berka R.M."/>
            <person name="Martinez A.T."/>
            <person name="Covert S.F."/>
            <person name="Blanchette R.A."/>
            <person name="Cullen D."/>
        </authorList>
    </citation>
    <scope>NUCLEOTIDE SEQUENCE [LARGE SCALE GENOMIC DNA]</scope>
    <source>
        <strain evidence="2 3">11061_1 CR5-6</strain>
    </source>
</reference>
<dbReference type="Pfam" id="PF00581">
    <property type="entry name" value="Rhodanese"/>
    <property type="match status" value="1"/>
</dbReference>
<dbReference type="HOGENOM" id="CLU_107716_0_2_1"/>
<dbReference type="STRING" id="745531.A0A0C3NYS0"/>
<protein>
    <recommendedName>
        <fullName evidence="1">Rhodanese domain-containing protein</fullName>
    </recommendedName>
</protein>